<keyword evidence="22" id="KW-0753">Steroid metabolism</keyword>
<dbReference type="GO" id="GO:0046872">
    <property type="term" value="F:metal ion binding"/>
    <property type="evidence" value="ECO:0007669"/>
    <property type="project" value="UniProtKB-KW"/>
</dbReference>
<dbReference type="EMBL" id="JADNRY010000220">
    <property type="protein sequence ID" value="KAF9060940.1"/>
    <property type="molecule type" value="Genomic_DNA"/>
</dbReference>
<dbReference type="Pfam" id="PF00288">
    <property type="entry name" value="GHMP_kinases_N"/>
    <property type="match status" value="1"/>
</dbReference>
<evidence type="ECO:0000256" key="4">
    <source>
        <dbReference type="ARBA" id="ARBA00009077"/>
    </source>
</evidence>
<comment type="pathway">
    <text evidence="26">Amino-acid biosynthesis; L-methionine biosynthesis via de novo pathway; L-homocysteine from L-cystathionine: step 1/1.</text>
</comment>
<comment type="cofactor">
    <cofactor evidence="1">
        <name>pyridoxal 5'-phosphate</name>
        <dbReference type="ChEBI" id="CHEBI:597326"/>
    </cofactor>
</comment>
<evidence type="ECO:0000256" key="19">
    <source>
        <dbReference type="ARBA" id="ARBA00023098"/>
    </source>
</evidence>
<evidence type="ECO:0000313" key="35">
    <source>
        <dbReference type="Proteomes" id="UP000772434"/>
    </source>
</evidence>
<evidence type="ECO:0000256" key="3">
    <source>
        <dbReference type="ARBA" id="ARBA00006495"/>
    </source>
</evidence>
<evidence type="ECO:0000256" key="9">
    <source>
        <dbReference type="ARBA" id="ARBA00022605"/>
    </source>
</evidence>
<proteinExistence type="inferred from homology"/>
<feature type="region of interest" description="Disordered" evidence="31">
    <location>
        <begin position="1"/>
        <end position="27"/>
    </location>
</feature>
<dbReference type="CDD" id="cd00614">
    <property type="entry name" value="CGS_like"/>
    <property type="match status" value="1"/>
</dbReference>
<evidence type="ECO:0000256" key="31">
    <source>
        <dbReference type="SAM" id="MobiDB-lite"/>
    </source>
</evidence>
<dbReference type="InterPro" id="IPR020568">
    <property type="entry name" value="Ribosomal_Su5_D2-typ_SF"/>
</dbReference>
<dbReference type="GO" id="GO:0071266">
    <property type="term" value="P:'de novo' L-methionine biosynthetic process"/>
    <property type="evidence" value="ECO:0007669"/>
    <property type="project" value="InterPro"/>
</dbReference>
<dbReference type="GO" id="GO:0047804">
    <property type="term" value="F:cysteine-S-conjugate beta-lyase activity"/>
    <property type="evidence" value="ECO:0007669"/>
    <property type="project" value="UniProtKB-EC"/>
</dbReference>
<evidence type="ECO:0000256" key="16">
    <source>
        <dbReference type="ARBA" id="ARBA00022898"/>
    </source>
</evidence>
<dbReference type="InterPro" id="IPR006205">
    <property type="entry name" value="Mev_gal_kin"/>
</dbReference>
<dbReference type="GO" id="GO:0004496">
    <property type="term" value="F:mevalonate kinase activity"/>
    <property type="evidence" value="ECO:0007669"/>
    <property type="project" value="UniProtKB-EC"/>
</dbReference>
<evidence type="ECO:0000256" key="7">
    <source>
        <dbReference type="ARBA" id="ARBA00022490"/>
    </source>
</evidence>
<evidence type="ECO:0000256" key="26">
    <source>
        <dbReference type="ARBA" id="ARBA00046315"/>
    </source>
</evidence>
<evidence type="ECO:0000313" key="34">
    <source>
        <dbReference type="EMBL" id="KAF9060940.1"/>
    </source>
</evidence>
<evidence type="ECO:0000256" key="22">
    <source>
        <dbReference type="ARBA" id="ARBA00023221"/>
    </source>
</evidence>
<keyword evidence="18" id="KW-0756">Sterol biosynthesis</keyword>
<evidence type="ECO:0000256" key="25">
    <source>
        <dbReference type="ARBA" id="ARBA00029438"/>
    </source>
</evidence>
<evidence type="ECO:0000256" key="17">
    <source>
        <dbReference type="ARBA" id="ARBA00022955"/>
    </source>
</evidence>
<dbReference type="PANTHER" id="PTHR11808">
    <property type="entry name" value="TRANS-SULFURATION ENZYME FAMILY MEMBER"/>
    <property type="match status" value="1"/>
</dbReference>
<dbReference type="NCBIfam" id="TIGR01329">
    <property type="entry name" value="cysta_beta_ly_E"/>
    <property type="match status" value="1"/>
</dbReference>
<comment type="similarity">
    <text evidence="4">Belongs to the trans-sulfuration enzymes family.</text>
</comment>
<dbReference type="InterPro" id="IPR013750">
    <property type="entry name" value="GHMP_kinase_C_dom"/>
</dbReference>
<organism evidence="34 35">
    <name type="scientific">Rhodocollybia butyracea</name>
    <dbReference type="NCBI Taxonomy" id="206335"/>
    <lineage>
        <taxon>Eukaryota</taxon>
        <taxon>Fungi</taxon>
        <taxon>Dikarya</taxon>
        <taxon>Basidiomycota</taxon>
        <taxon>Agaricomycotina</taxon>
        <taxon>Agaricomycetes</taxon>
        <taxon>Agaricomycetidae</taxon>
        <taxon>Agaricales</taxon>
        <taxon>Marasmiineae</taxon>
        <taxon>Omphalotaceae</taxon>
        <taxon>Rhodocollybia</taxon>
    </lineage>
</organism>
<reference evidence="34" key="1">
    <citation type="submission" date="2020-11" db="EMBL/GenBank/DDBJ databases">
        <authorList>
            <consortium name="DOE Joint Genome Institute"/>
            <person name="Ahrendt S."/>
            <person name="Riley R."/>
            <person name="Andreopoulos W."/>
            <person name="Labutti K."/>
            <person name="Pangilinan J."/>
            <person name="Ruiz-Duenas F.J."/>
            <person name="Barrasa J.M."/>
            <person name="Sanchez-Garcia M."/>
            <person name="Camarero S."/>
            <person name="Miyauchi S."/>
            <person name="Serrano A."/>
            <person name="Linde D."/>
            <person name="Babiker R."/>
            <person name="Drula E."/>
            <person name="Ayuso-Fernandez I."/>
            <person name="Pacheco R."/>
            <person name="Padilla G."/>
            <person name="Ferreira P."/>
            <person name="Barriuso J."/>
            <person name="Kellner H."/>
            <person name="Castanera R."/>
            <person name="Alfaro M."/>
            <person name="Ramirez L."/>
            <person name="Pisabarro A.G."/>
            <person name="Kuo A."/>
            <person name="Tritt A."/>
            <person name="Lipzen A."/>
            <person name="He G."/>
            <person name="Yan M."/>
            <person name="Ng V."/>
            <person name="Cullen D."/>
            <person name="Martin F."/>
            <person name="Rosso M.-N."/>
            <person name="Henrissat B."/>
            <person name="Hibbett D."/>
            <person name="Martinez A.T."/>
            <person name="Grigoriev I.V."/>
        </authorList>
    </citation>
    <scope>NUCLEOTIDE SEQUENCE</scope>
    <source>
        <strain evidence="34">AH 40177</strain>
    </source>
</reference>
<dbReference type="PANTHER" id="PTHR11808:SF50">
    <property type="entry name" value="CYSTATHIONINE BETA-LYASE"/>
    <property type="match status" value="1"/>
</dbReference>
<protein>
    <recommendedName>
        <fullName evidence="30">Cystathionine beta-lyase</fullName>
        <ecNumber evidence="5">2.7.1.36</ecNumber>
        <ecNumber evidence="6">4.4.1.13</ecNumber>
    </recommendedName>
    <alternativeName>
        <fullName evidence="27">Cysteine-S-conjugate beta-lyase</fullName>
    </alternativeName>
</protein>
<keyword evidence="16" id="KW-0663">Pyridoxal phosphate</keyword>
<feature type="domain" description="GHMP kinase C-terminal" evidence="33">
    <location>
        <begin position="754"/>
        <end position="813"/>
    </location>
</feature>
<dbReference type="Gene3D" id="3.40.640.10">
    <property type="entry name" value="Type I PLP-dependent aspartate aminotransferase-like (Major domain)"/>
    <property type="match status" value="1"/>
</dbReference>
<dbReference type="Gene3D" id="3.30.70.890">
    <property type="entry name" value="GHMP kinase, C-terminal domain"/>
    <property type="match status" value="1"/>
</dbReference>
<dbReference type="EC" id="4.4.1.13" evidence="6"/>
<sequence length="908" mass="97829">MAPTIDTKTPIHHDLPTPDPETPLRPRQPYKLSTLCVTVENPSMKDQYGSSSVPIYQSATFKGVGNEYDYSRSGNPTRSHLEHHIAKISSASRAFAVSSGMAALDVILRLLKPGDEIIAGDDLYGGTNRLLTFIRSHVGVTVHHVDTTDPNAVIPFIHPTKTAMVLLESPTNPLLKIADLALISKEVKERSPGAIVVVDNTMMSPYLQRPLEHGADIVYDSGTKYLSGHHDLMAGMITCNRDDLAKQIAFTINSVGNALTPIDCFLLLRGVKTMAVRMDRQQTSSQLVATYLHSLGFKVYYPGLPDHPGRDIHERISDGNGAVLSFETGDKELSEKIVASTRLWGISVSFGCVNSLISMPCVMSHASIDPATRAARGLPEDLIRLCVGIEDPTDLLDDLEHALVDAGAIALNPQQNKYVRVPPVHAVLNKAVEQLAIGSTSKNTNTVDREWFVSAPGKVILFGEHAVVHGVTAIAASVDLRCYGLVSPRNDGKMSVRFNDIDNFYGEWEVEGLPWDKSSVLSKGDSHPDELDAQLIEAIHAGPLKELGPEKSQARNASLAFLYMYIKLAGTERPSVHFGARSTLPVGAGLGSSASFSACAATALLLLTHRIVIPPIPTPISAEHPHLSHQGRYALERASADEANRWAFVAEKILHGNPSGVDNSVAVFGGALTYCRPGFGKPSGMEGIQGFGSLRFLLTNSKVPRDTKKLVAGVGLMKQEQPEVVGAILEAIENISSQAKRSLADSSEFGRENLLRDLSAMINENHKHLVSLGVSHPSLETIREKTAASPYNLSTKLTGAGGGGCAVTLIPDNFSEASMKNLLVELSQCRFDPYLTSVGGSGLGVLSPYAEHRSLGAGVSRGQVTPPETPDEAEDVPSNYDSIRASFETKSTSELPGWAHDLGKWLYV</sequence>
<name>A0A9P5PF38_9AGAR</name>
<keyword evidence="17" id="KW-0752">Steroid biosynthesis</keyword>
<feature type="region of interest" description="Disordered" evidence="31">
    <location>
        <begin position="858"/>
        <end position="878"/>
    </location>
</feature>
<evidence type="ECO:0000259" key="32">
    <source>
        <dbReference type="Pfam" id="PF00288"/>
    </source>
</evidence>
<keyword evidence="9" id="KW-0028">Amino-acid biosynthesis</keyword>
<dbReference type="GO" id="GO:0005737">
    <property type="term" value="C:cytoplasm"/>
    <property type="evidence" value="ECO:0007669"/>
    <property type="project" value="UniProtKB-SubCell"/>
</dbReference>
<dbReference type="FunFam" id="3.40.640.10:FF:000009">
    <property type="entry name" value="Cystathionine gamma-synthase homolog"/>
    <property type="match status" value="1"/>
</dbReference>
<evidence type="ECO:0000256" key="28">
    <source>
        <dbReference type="ARBA" id="ARBA00047517"/>
    </source>
</evidence>
<dbReference type="Pfam" id="PF08544">
    <property type="entry name" value="GHMP_kinases_C"/>
    <property type="match status" value="1"/>
</dbReference>
<dbReference type="AlphaFoldDB" id="A0A9P5PF38"/>
<evidence type="ECO:0000259" key="33">
    <source>
        <dbReference type="Pfam" id="PF08544"/>
    </source>
</evidence>
<dbReference type="PRINTS" id="PR00959">
    <property type="entry name" value="MEVGALKINASE"/>
</dbReference>
<dbReference type="GO" id="GO:0016126">
    <property type="term" value="P:sterol biosynthetic process"/>
    <property type="evidence" value="ECO:0007669"/>
    <property type="project" value="UniProtKB-KW"/>
</dbReference>
<keyword evidence="19" id="KW-0443">Lipid metabolism</keyword>
<evidence type="ECO:0000256" key="29">
    <source>
        <dbReference type="ARBA" id="ARBA00047625"/>
    </source>
</evidence>
<keyword evidence="13" id="KW-0418">Kinase</keyword>
<dbReference type="Pfam" id="PF01053">
    <property type="entry name" value="Cys_Met_Meta_PP"/>
    <property type="match status" value="1"/>
</dbReference>
<keyword evidence="12" id="KW-0547">Nucleotide-binding</keyword>
<evidence type="ECO:0000256" key="11">
    <source>
        <dbReference type="ARBA" id="ARBA00022723"/>
    </source>
</evidence>
<dbReference type="InterPro" id="IPR006203">
    <property type="entry name" value="GHMP_knse_ATP-bd_CS"/>
</dbReference>
<comment type="caution">
    <text evidence="34">The sequence shown here is derived from an EMBL/GenBank/DDBJ whole genome shotgun (WGS) entry which is preliminary data.</text>
</comment>
<keyword evidence="20" id="KW-1207">Sterol metabolism</keyword>
<evidence type="ECO:0000256" key="27">
    <source>
        <dbReference type="ARBA" id="ARBA00047213"/>
    </source>
</evidence>
<evidence type="ECO:0000256" key="23">
    <source>
        <dbReference type="ARBA" id="ARBA00023239"/>
    </source>
</evidence>
<keyword evidence="7" id="KW-0963">Cytoplasm</keyword>
<accession>A0A9P5PF38</accession>
<evidence type="ECO:0000256" key="6">
    <source>
        <dbReference type="ARBA" id="ARBA00012224"/>
    </source>
</evidence>
<evidence type="ECO:0000256" key="20">
    <source>
        <dbReference type="ARBA" id="ARBA00023166"/>
    </source>
</evidence>
<keyword evidence="21" id="KW-0486">Methionine biosynthesis</keyword>
<evidence type="ECO:0000256" key="13">
    <source>
        <dbReference type="ARBA" id="ARBA00022777"/>
    </source>
</evidence>
<keyword evidence="10" id="KW-0808">Transferase</keyword>
<evidence type="ECO:0000256" key="5">
    <source>
        <dbReference type="ARBA" id="ARBA00012103"/>
    </source>
</evidence>
<dbReference type="InterPro" id="IPR006204">
    <property type="entry name" value="GHMP_kinase_N_dom"/>
</dbReference>
<dbReference type="PROSITE" id="PS00627">
    <property type="entry name" value="GHMP_KINASES_ATP"/>
    <property type="match status" value="1"/>
</dbReference>
<dbReference type="InterPro" id="IPR015421">
    <property type="entry name" value="PyrdxlP-dep_Trfase_major"/>
</dbReference>
<evidence type="ECO:0000256" key="30">
    <source>
        <dbReference type="ARBA" id="ARBA00072331"/>
    </source>
</evidence>
<dbReference type="GO" id="GO:0005524">
    <property type="term" value="F:ATP binding"/>
    <property type="evidence" value="ECO:0007669"/>
    <property type="project" value="UniProtKB-KW"/>
</dbReference>
<comment type="catalytic activity">
    <reaction evidence="28">
        <text>L,L-cystathionine + H2O = L-homocysteine + pyruvate + NH4(+)</text>
        <dbReference type="Rhea" id="RHEA:13965"/>
        <dbReference type="ChEBI" id="CHEBI:15361"/>
        <dbReference type="ChEBI" id="CHEBI:15377"/>
        <dbReference type="ChEBI" id="CHEBI:28938"/>
        <dbReference type="ChEBI" id="CHEBI:58161"/>
        <dbReference type="ChEBI" id="CHEBI:58199"/>
    </reaction>
</comment>
<dbReference type="PROSITE" id="PS00868">
    <property type="entry name" value="CYS_MET_METAB_PP"/>
    <property type="match status" value="1"/>
</dbReference>
<comment type="pathway">
    <text evidence="25">Isoprenoid biosynthesis; isopentenyl diphosphate biosynthesis via mevalonate pathway; isopentenyl diphosphate from (R)-mevalonate: step 1/3.</text>
</comment>
<evidence type="ECO:0000256" key="10">
    <source>
        <dbReference type="ARBA" id="ARBA00022679"/>
    </source>
</evidence>
<comment type="catalytic activity">
    <reaction evidence="29">
        <text>an S-substituted L-cysteine + H2O = a thiol + pyruvate + NH4(+)</text>
        <dbReference type="Rhea" id="RHEA:18121"/>
        <dbReference type="ChEBI" id="CHEBI:15361"/>
        <dbReference type="ChEBI" id="CHEBI:15377"/>
        <dbReference type="ChEBI" id="CHEBI:28938"/>
        <dbReference type="ChEBI" id="CHEBI:29256"/>
        <dbReference type="ChEBI" id="CHEBI:58717"/>
        <dbReference type="EC" id="4.4.1.13"/>
    </reaction>
</comment>
<dbReference type="SUPFAM" id="SSF53383">
    <property type="entry name" value="PLP-dependent transferases"/>
    <property type="match status" value="1"/>
</dbReference>
<keyword evidence="35" id="KW-1185">Reference proteome</keyword>
<dbReference type="SUPFAM" id="SSF55060">
    <property type="entry name" value="GHMP Kinase, C-terminal domain"/>
    <property type="match status" value="1"/>
</dbReference>
<evidence type="ECO:0000256" key="2">
    <source>
        <dbReference type="ARBA" id="ARBA00004496"/>
    </source>
</evidence>
<keyword evidence="8" id="KW-0444">Lipid biosynthesis</keyword>
<evidence type="ECO:0000256" key="15">
    <source>
        <dbReference type="ARBA" id="ARBA00022842"/>
    </source>
</evidence>
<evidence type="ECO:0000256" key="1">
    <source>
        <dbReference type="ARBA" id="ARBA00001933"/>
    </source>
</evidence>
<dbReference type="FunFam" id="3.90.1150.10:FF:000013">
    <property type="entry name" value="Cystathionine beta-lyase"/>
    <property type="match status" value="1"/>
</dbReference>
<evidence type="ECO:0000256" key="12">
    <source>
        <dbReference type="ARBA" id="ARBA00022741"/>
    </source>
</evidence>
<dbReference type="InterPro" id="IPR006238">
    <property type="entry name" value="Cys_b_lyase_euk"/>
</dbReference>
<keyword evidence="15" id="KW-0460">Magnesium</keyword>
<evidence type="ECO:0000256" key="8">
    <source>
        <dbReference type="ARBA" id="ARBA00022516"/>
    </source>
</evidence>
<keyword evidence="14" id="KW-0067">ATP-binding</keyword>
<keyword evidence="23" id="KW-0456">Lyase</keyword>
<keyword evidence="11" id="KW-0479">Metal-binding</keyword>
<dbReference type="InterPro" id="IPR014721">
    <property type="entry name" value="Ribsml_uS5_D2-typ_fold_subgr"/>
</dbReference>
<dbReference type="InterPro" id="IPR054542">
    <property type="entry name" value="Cys_met_metab_PP"/>
</dbReference>
<evidence type="ECO:0000256" key="21">
    <source>
        <dbReference type="ARBA" id="ARBA00023167"/>
    </source>
</evidence>
<dbReference type="OrthoDB" id="2545919at2759"/>
<comment type="catalytic activity">
    <reaction evidence="24">
        <text>(R)-mevalonate + ATP = (R)-5-phosphomevalonate + ADP + H(+)</text>
        <dbReference type="Rhea" id="RHEA:17065"/>
        <dbReference type="ChEBI" id="CHEBI:15378"/>
        <dbReference type="ChEBI" id="CHEBI:30616"/>
        <dbReference type="ChEBI" id="CHEBI:36464"/>
        <dbReference type="ChEBI" id="CHEBI:58146"/>
        <dbReference type="ChEBI" id="CHEBI:456216"/>
        <dbReference type="EC" id="2.7.1.36"/>
    </reaction>
    <physiologicalReaction direction="left-to-right" evidence="24">
        <dbReference type="Rhea" id="RHEA:17066"/>
    </physiologicalReaction>
</comment>
<dbReference type="FunFam" id="3.30.70.890:FF:000003">
    <property type="entry name" value="Mevalonate kinase"/>
    <property type="match status" value="1"/>
</dbReference>
<dbReference type="InterPro" id="IPR036554">
    <property type="entry name" value="GHMP_kinase_C_sf"/>
</dbReference>
<dbReference type="SUPFAM" id="SSF54211">
    <property type="entry name" value="Ribosomal protein S5 domain 2-like"/>
    <property type="match status" value="1"/>
</dbReference>
<dbReference type="EC" id="2.7.1.36" evidence="5"/>
<evidence type="ECO:0000256" key="18">
    <source>
        <dbReference type="ARBA" id="ARBA00023011"/>
    </source>
</evidence>
<dbReference type="GO" id="GO:0008299">
    <property type="term" value="P:isoprenoid biosynthetic process"/>
    <property type="evidence" value="ECO:0007669"/>
    <property type="project" value="InterPro"/>
</dbReference>
<dbReference type="Proteomes" id="UP000772434">
    <property type="component" value="Unassembled WGS sequence"/>
</dbReference>
<dbReference type="InterPro" id="IPR015424">
    <property type="entry name" value="PyrdxlP-dep_Trfase"/>
</dbReference>
<gene>
    <name evidence="34" type="ORF">BDP27DRAFT_1235968</name>
</gene>
<dbReference type="InterPro" id="IPR015422">
    <property type="entry name" value="PyrdxlP-dep_Trfase_small"/>
</dbReference>
<feature type="domain" description="GHMP kinase N-terminal" evidence="32">
    <location>
        <begin position="570"/>
        <end position="606"/>
    </location>
</feature>
<dbReference type="NCBIfam" id="TIGR00549">
    <property type="entry name" value="mevalon_kin"/>
    <property type="match status" value="1"/>
</dbReference>
<dbReference type="GO" id="GO:0030170">
    <property type="term" value="F:pyridoxal phosphate binding"/>
    <property type="evidence" value="ECO:0007669"/>
    <property type="project" value="InterPro"/>
</dbReference>
<dbReference type="Gene3D" id="3.90.1150.10">
    <property type="entry name" value="Aspartate Aminotransferase, domain 1"/>
    <property type="match status" value="1"/>
</dbReference>
<dbReference type="Gene3D" id="3.30.230.10">
    <property type="match status" value="1"/>
</dbReference>
<evidence type="ECO:0000256" key="24">
    <source>
        <dbReference type="ARBA" id="ARBA00029310"/>
    </source>
</evidence>
<dbReference type="GO" id="GO:0019346">
    <property type="term" value="P:transsulfuration"/>
    <property type="evidence" value="ECO:0007669"/>
    <property type="project" value="InterPro"/>
</dbReference>
<dbReference type="InterPro" id="IPR000277">
    <property type="entry name" value="Cys/Met-Metab_PyrdxlP-dep_enz"/>
</dbReference>
<comment type="subcellular location">
    <subcellularLocation>
        <location evidence="2">Cytoplasm</location>
    </subcellularLocation>
</comment>
<comment type="similarity">
    <text evidence="3">Belongs to the GHMP kinase family. Mevalonate kinase subfamily.</text>
</comment>
<evidence type="ECO:0000256" key="14">
    <source>
        <dbReference type="ARBA" id="ARBA00022840"/>
    </source>
</evidence>